<organism evidence="1 2">
    <name type="scientific">Shewanella halifaxensis (strain HAW-EB4)</name>
    <dbReference type="NCBI Taxonomy" id="458817"/>
    <lineage>
        <taxon>Bacteria</taxon>
        <taxon>Pseudomonadati</taxon>
        <taxon>Pseudomonadota</taxon>
        <taxon>Gammaproteobacteria</taxon>
        <taxon>Alteromonadales</taxon>
        <taxon>Shewanellaceae</taxon>
        <taxon>Shewanella</taxon>
    </lineage>
</organism>
<dbReference type="EMBL" id="CP000931">
    <property type="protein sequence ID" value="ABZ77916.1"/>
    <property type="molecule type" value="Genomic_DNA"/>
</dbReference>
<proteinExistence type="predicted"/>
<dbReference type="eggNOG" id="ENOG5030U95">
    <property type="taxonomic scope" value="Bacteria"/>
</dbReference>
<dbReference type="AlphaFoldDB" id="B0TS04"/>
<protein>
    <submittedName>
        <fullName evidence="1">Uncharacterized protein</fullName>
    </submittedName>
</protein>
<keyword evidence="2" id="KW-1185">Reference proteome</keyword>
<evidence type="ECO:0000313" key="1">
    <source>
        <dbReference type="EMBL" id="ABZ77916.1"/>
    </source>
</evidence>
<accession>B0TS04</accession>
<name>B0TS04_SHEHH</name>
<evidence type="ECO:0000313" key="2">
    <source>
        <dbReference type="Proteomes" id="UP000001317"/>
    </source>
</evidence>
<dbReference type="KEGG" id="shl:Shal_3370"/>
<reference evidence="1" key="1">
    <citation type="submission" date="2008-01" db="EMBL/GenBank/DDBJ databases">
        <title>Complete sequence of Shewanella halifaxensis HAW-EB4.</title>
        <authorList>
            <consortium name="US DOE Joint Genome Institute"/>
            <person name="Copeland A."/>
            <person name="Lucas S."/>
            <person name="Lapidus A."/>
            <person name="Glavina del Rio T."/>
            <person name="Dalin E."/>
            <person name="Tice H."/>
            <person name="Bruce D."/>
            <person name="Goodwin L."/>
            <person name="Pitluck S."/>
            <person name="Sims D."/>
            <person name="Brettin T."/>
            <person name="Detter J.C."/>
            <person name="Han C."/>
            <person name="Kuske C.R."/>
            <person name="Schmutz J."/>
            <person name="Larimer F."/>
            <person name="Land M."/>
            <person name="Hauser L."/>
            <person name="Kyrpides N."/>
            <person name="Kim E."/>
            <person name="Zhao J.-S."/>
            <person name="Richardson P."/>
        </authorList>
    </citation>
    <scope>NUCLEOTIDE SEQUENCE [LARGE SCALE GENOMIC DNA]</scope>
    <source>
        <strain evidence="1">HAW-EB4</strain>
    </source>
</reference>
<dbReference type="HOGENOM" id="CLU_2119445_0_0_6"/>
<sequence length="114" mass="13389">MLSLMSACSQQVQEKELSERFMDNQSKFERLSNLSCTLLNNDFKAMQYTVGYYNNRESKAKINEKIKDYQFKWANLNKYGAQFENNLKEIDKLLVDLDVDGILRKDRTAISFVL</sequence>
<dbReference type="Proteomes" id="UP000001317">
    <property type="component" value="Chromosome"/>
</dbReference>
<gene>
    <name evidence="1" type="ordered locus">Shal_3370</name>
</gene>